<organism evidence="12 13">
    <name type="scientific">Cotesia glomerata</name>
    <name type="common">Lepidopteran parasitic wasp</name>
    <name type="synonym">Apanteles glomeratus</name>
    <dbReference type="NCBI Taxonomy" id="32391"/>
    <lineage>
        <taxon>Eukaryota</taxon>
        <taxon>Metazoa</taxon>
        <taxon>Ecdysozoa</taxon>
        <taxon>Arthropoda</taxon>
        <taxon>Hexapoda</taxon>
        <taxon>Insecta</taxon>
        <taxon>Pterygota</taxon>
        <taxon>Neoptera</taxon>
        <taxon>Endopterygota</taxon>
        <taxon>Hymenoptera</taxon>
        <taxon>Apocrita</taxon>
        <taxon>Ichneumonoidea</taxon>
        <taxon>Braconidae</taxon>
        <taxon>Microgastrinae</taxon>
        <taxon>Cotesia</taxon>
    </lineage>
</organism>
<accession>A0AAV7J4Y1</accession>
<comment type="caution">
    <text evidence="12">The sequence shown here is derived from an EMBL/GenBank/DDBJ whole genome shotgun (WGS) entry which is preliminary data.</text>
</comment>
<keyword evidence="1" id="KW-0645">Protease</keyword>
<keyword evidence="10" id="KW-0732">Signal</keyword>
<proteinExistence type="predicted"/>
<evidence type="ECO:0000256" key="3">
    <source>
        <dbReference type="ARBA" id="ARBA00022801"/>
    </source>
</evidence>
<keyword evidence="13" id="KW-1185">Reference proteome</keyword>
<evidence type="ECO:0000256" key="6">
    <source>
        <dbReference type="ARBA" id="ARBA00023157"/>
    </source>
</evidence>
<keyword evidence="2 8" id="KW-0479">Metal-binding</keyword>
<dbReference type="GO" id="GO:0006509">
    <property type="term" value="P:membrane protein ectodomain proteolysis"/>
    <property type="evidence" value="ECO:0007669"/>
    <property type="project" value="TreeGrafter"/>
</dbReference>
<dbReference type="EMBL" id="JAHXZJ010000002">
    <property type="protein sequence ID" value="KAH0564544.1"/>
    <property type="molecule type" value="Genomic_DNA"/>
</dbReference>
<gene>
    <name evidence="12" type="ORF">KQX54_012707</name>
</gene>
<reference evidence="12 13" key="1">
    <citation type="journal article" date="2021" name="J. Hered.">
        <title>A chromosome-level genome assembly of the parasitoid wasp, Cotesia glomerata (Hymenoptera: Braconidae).</title>
        <authorList>
            <person name="Pinto B.J."/>
            <person name="Weis J.J."/>
            <person name="Gamble T."/>
            <person name="Ode P.J."/>
            <person name="Paul R."/>
            <person name="Zaspel J.M."/>
        </authorList>
    </citation>
    <scope>NUCLEOTIDE SEQUENCE [LARGE SCALE GENOMIC DNA]</scope>
    <source>
        <strain evidence="12">CgM1</strain>
    </source>
</reference>
<dbReference type="PANTHER" id="PTHR11905:SF249">
    <property type="entry name" value="SOL NARAE, ISOFORM C"/>
    <property type="match status" value="1"/>
</dbReference>
<feature type="signal peptide" evidence="10">
    <location>
        <begin position="1"/>
        <end position="22"/>
    </location>
</feature>
<dbReference type="InterPro" id="IPR024079">
    <property type="entry name" value="MetalloPept_cat_dom_sf"/>
</dbReference>
<dbReference type="Pfam" id="PF01421">
    <property type="entry name" value="Reprolysin"/>
    <property type="match status" value="1"/>
</dbReference>
<feature type="active site" evidence="8">
    <location>
        <position position="355"/>
    </location>
</feature>
<evidence type="ECO:0000313" key="12">
    <source>
        <dbReference type="EMBL" id="KAH0564544.1"/>
    </source>
</evidence>
<comment type="caution">
    <text evidence="8">Lacks conserved residue(s) required for the propagation of feature annotation.</text>
</comment>
<evidence type="ECO:0000256" key="10">
    <source>
        <dbReference type="SAM" id="SignalP"/>
    </source>
</evidence>
<dbReference type="InterPro" id="IPR001590">
    <property type="entry name" value="Peptidase_M12B"/>
</dbReference>
<dbReference type="Proteomes" id="UP000826195">
    <property type="component" value="Unassembled WGS sequence"/>
</dbReference>
<evidence type="ECO:0000256" key="2">
    <source>
        <dbReference type="ARBA" id="ARBA00022723"/>
    </source>
</evidence>
<feature type="binding site" evidence="8">
    <location>
        <position position="354"/>
    </location>
    <ligand>
        <name>Zn(2+)</name>
        <dbReference type="ChEBI" id="CHEBI:29105"/>
        <note>catalytic</note>
    </ligand>
</feature>
<dbReference type="PANTHER" id="PTHR11905">
    <property type="entry name" value="ADAM A DISINTEGRIN AND METALLOPROTEASE DOMAIN"/>
    <property type="match status" value="1"/>
</dbReference>
<evidence type="ECO:0000256" key="9">
    <source>
        <dbReference type="SAM" id="MobiDB-lite"/>
    </source>
</evidence>
<dbReference type="AlphaFoldDB" id="A0AAV7J4Y1"/>
<dbReference type="GO" id="GO:0046872">
    <property type="term" value="F:metal ion binding"/>
    <property type="evidence" value="ECO:0007669"/>
    <property type="project" value="UniProtKB-KW"/>
</dbReference>
<dbReference type="GO" id="GO:0004222">
    <property type="term" value="F:metalloendopeptidase activity"/>
    <property type="evidence" value="ECO:0007669"/>
    <property type="project" value="InterPro"/>
</dbReference>
<feature type="domain" description="Peptidase M12B" evidence="11">
    <location>
        <begin position="202"/>
        <end position="417"/>
    </location>
</feature>
<name>A0AAV7J4Y1_COTGL</name>
<evidence type="ECO:0000256" key="1">
    <source>
        <dbReference type="ARBA" id="ARBA00022670"/>
    </source>
</evidence>
<keyword evidence="7" id="KW-0325">Glycoprotein</keyword>
<keyword evidence="4 8" id="KW-0862">Zinc</keyword>
<sequence>MRFSEFISVVFIGLLLLLEVSARQSEERNYGSSGKHPSTLRRPSQNNPIGPPYEILPNNPWLNTKIRNRRISFSRIKSWLDPRHGVLFNLDTPVYSVRNTNRPLQPEIQEYPNVFRHVISNLYEDISNASIPEIIKRNSYRDSNNNFRRPLPPRFRRPQVYAPKTLPFNRNRRLNTVSIINNSFDSSFTSSSRPKPITPSIIHPEVLVIVDYALYKKFHRSVWELVNYLMGFWNGVDLRFRDFNHPHVRLSIAGILIAEDEKALSYIYRNREGPYAVKGKELNKDKQSWLYEQRAKFPFTSYDISITMTGLQTEMKGLATVGGACKVDHDSKKVCQTGFINDIGAYDAVMATAHEIGHLLGINHDEKNDGKCGFDDGYIMAPILNSKKTSWSWSPCSHSDLDNFISMENKTCLYNKPRSHGVLPRLLPGKILDGDEQCKRSGFLKAILDKKMCLKLKCLMDSGKIEVHNISSESAADGTTCDDGKICLRGICRPERSVN</sequence>
<evidence type="ECO:0000256" key="7">
    <source>
        <dbReference type="ARBA" id="ARBA00023180"/>
    </source>
</evidence>
<evidence type="ECO:0000313" key="13">
    <source>
        <dbReference type="Proteomes" id="UP000826195"/>
    </source>
</evidence>
<evidence type="ECO:0000259" key="11">
    <source>
        <dbReference type="PROSITE" id="PS50215"/>
    </source>
</evidence>
<dbReference type="SUPFAM" id="SSF55486">
    <property type="entry name" value="Metalloproteases ('zincins'), catalytic domain"/>
    <property type="match status" value="1"/>
</dbReference>
<dbReference type="Pfam" id="PF17771">
    <property type="entry name" value="ADAMTS_CR_2"/>
    <property type="match status" value="1"/>
</dbReference>
<evidence type="ECO:0000256" key="5">
    <source>
        <dbReference type="ARBA" id="ARBA00023049"/>
    </source>
</evidence>
<feature type="binding site" evidence="8">
    <location>
        <position position="358"/>
    </location>
    <ligand>
        <name>Zn(2+)</name>
        <dbReference type="ChEBI" id="CHEBI:29105"/>
        <note>catalytic</note>
    </ligand>
</feature>
<dbReference type="Gene3D" id="3.40.1620.60">
    <property type="match status" value="1"/>
</dbReference>
<dbReference type="Gene3D" id="3.40.390.10">
    <property type="entry name" value="Collagenase (Catalytic Domain)"/>
    <property type="match status" value="1"/>
</dbReference>
<keyword evidence="3" id="KW-0378">Hydrolase</keyword>
<dbReference type="PROSITE" id="PS50215">
    <property type="entry name" value="ADAM_MEPRO"/>
    <property type="match status" value="1"/>
</dbReference>
<feature type="compositionally biased region" description="Polar residues" evidence="9">
    <location>
        <begin position="30"/>
        <end position="48"/>
    </location>
</feature>
<feature type="binding site" evidence="8">
    <location>
        <position position="364"/>
    </location>
    <ligand>
        <name>Zn(2+)</name>
        <dbReference type="ChEBI" id="CHEBI:29105"/>
        <note>catalytic</note>
    </ligand>
</feature>
<evidence type="ECO:0000256" key="4">
    <source>
        <dbReference type="ARBA" id="ARBA00022833"/>
    </source>
</evidence>
<feature type="chain" id="PRO_5043619546" description="Peptidase M12B domain-containing protein" evidence="10">
    <location>
        <begin position="23"/>
        <end position="499"/>
    </location>
</feature>
<feature type="region of interest" description="Disordered" evidence="9">
    <location>
        <begin position="28"/>
        <end position="52"/>
    </location>
</feature>
<protein>
    <recommendedName>
        <fullName evidence="11">Peptidase M12B domain-containing protein</fullName>
    </recommendedName>
</protein>
<keyword evidence="6" id="KW-1015">Disulfide bond</keyword>
<keyword evidence="5" id="KW-0482">Metalloprotease</keyword>
<evidence type="ECO:0000256" key="8">
    <source>
        <dbReference type="PROSITE-ProRule" id="PRU00276"/>
    </source>
</evidence>
<dbReference type="InterPro" id="IPR041645">
    <property type="entry name" value="ADAMTS_CR_2"/>
</dbReference>